<feature type="region of interest" description="Disordered" evidence="1">
    <location>
        <begin position="1"/>
        <end position="23"/>
    </location>
</feature>
<protein>
    <submittedName>
        <fullName evidence="2">Uncharacterized protein</fullName>
    </submittedName>
</protein>
<evidence type="ECO:0000256" key="1">
    <source>
        <dbReference type="SAM" id="MobiDB-lite"/>
    </source>
</evidence>
<gene>
    <name evidence="2" type="ORF">GALL_416940</name>
</gene>
<evidence type="ECO:0000313" key="2">
    <source>
        <dbReference type="EMBL" id="OIQ76621.1"/>
    </source>
</evidence>
<dbReference type="EMBL" id="MLJW01001818">
    <property type="protein sequence ID" value="OIQ76621.1"/>
    <property type="molecule type" value="Genomic_DNA"/>
</dbReference>
<sequence>MKANQTYYSDREDQQNKPSTLSELEDCEDYDNYRGSDAGCHVDGHLDTPATLFAHVSTLRHSKASHREAHEHADCVEGNELVYMGSDDEQQGNCQRSENDNAIGESEPVAALHQLSRQESIFCNETGQEGETTEGGIGPRVKDKHGRELH</sequence>
<proteinExistence type="predicted"/>
<organism evidence="2">
    <name type="scientific">mine drainage metagenome</name>
    <dbReference type="NCBI Taxonomy" id="410659"/>
    <lineage>
        <taxon>unclassified sequences</taxon>
        <taxon>metagenomes</taxon>
        <taxon>ecological metagenomes</taxon>
    </lineage>
</organism>
<feature type="region of interest" description="Disordered" evidence="1">
    <location>
        <begin position="124"/>
        <end position="150"/>
    </location>
</feature>
<comment type="caution">
    <text evidence="2">The sequence shown here is derived from an EMBL/GenBank/DDBJ whole genome shotgun (WGS) entry which is preliminary data.</text>
</comment>
<name>A0A1J5QKS2_9ZZZZ</name>
<accession>A0A1J5QKS2</accession>
<dbReference type="AlphaFoldDB" id="A0A1J5QKS2"/>
<reference evidence="2" key="1">
    <citation type="submission" date="2016-10" db="EMBL/GenBank/DDBJ databases">
        <title>Sequence of Gallionella enrichment culture.</title>
        <authorList>
            <person name="Poehlein A."/>
            <person name="Muehling M."/>
            <person name="Daniel R."/>
        </authorList>
    </citation>
    <scope>NUCLEOTIDE SEQUENCE</scope>
</reference>